<dbReference type="GO" id="GO:0008810">
    <property type="term" value="F:cellulase activity"/>
    <property type="evidence" value="ECO:0007669"/>
    <property type="project" value="UniProtKB-UniRule"/>
</dbReference>
<evidence type="ECO:0000259" key="8">
    <source>
        <dbReference type="Pfam" id="PF03443"/>
    </source>
</evidence>
<dbReference type="Proteomes" id="UP000235786">
    <property type="component" value="Unassembled WGS sequence"/>
</dbReference>
<evidence type="ECO:0000256" key="1">
    <source>
        <dbReference type="ARBA" id="ARBA00001973"/>
    </source>
</evidence>
<dbReference type="AlphaFoldDB" id="A0A2J6RC40"/>
<evidence type="ECO:0000256" key="3">
    <source>
        <dbReference type="ARBA" id="ARBA00022525"/>
    </source>
</evidence>
<dbReference type="GO" id="GO:0005576">
    <property type="term" value="C:extracellular region"/>
    <property type="evidence" value="ECO:0007669"/>
    <property type="project" value="UniProtKB-SubCell"/>
</dbReference>
<feature type="chain" id="PRO_5014400283" description="AA9 family lytic polysaccharide monooxygenase" evidence="7">
    <location>
        <begin position="19"/>
        <end position="537"/>
    </location>
</feature>
<name>A0A2J6RC40_HYAVF</name>
<keyword evidence="5" id="KW-0325">Glycoprotein</keyword>
<keyword evidence="3 6" id="KW-0964">Secreted</keyword>
<keyword evidence="10" id="KW-1185">Reference proteome</keyword>
<keyword evidence="4 6" id="KW-1015">Disulfide bond</keyword>
<evidence type="ECO:0000256" key="2">
    <source>
        <dbReference type="ARBA" id="ARBA00004613"/>
    </source>
</evidence>
<dbReference type="OrthoDB" id="5985073at2759"/>
<evidence type="ECO:0000256" key="4">
    <source>
        <dbReference type="ARBA" id="ARBA00023157"/>
    </source>
</evidence>
<accession>A0A2J6RC40</accession>
<dbReference type="Pfam" id="PF03443">
    <property type="entry name" value="AA9"/>
    <property type="match status" value="1"/>
</dbReference>
<reference evidence="9 10" key="1">
    <citation type="submission" date="2016-04" db="EMBL/GenBank/DDBJ databases">
        <title>A degradative enzymes factory behind the ericoid mycorrhizal symbiosis.</title>
        <authorList>
            <consortium name="DOE Joint Genome Institute"/>
            <person name="Martino E."/>
            <person name="Morin E."/>
            <person name="Grelet G."/>
            <person name="Kuo A."/>
            <person name="Kohler A."/>
            <person name="Daghino S."/>
            <person name="Barry K."/>
            <person name="Choi C."/>
            <person name="Cichocki N."/>
            <person name="Clum A."/>
            <person name="Copeland A."/>
            <person name="Hainaut M."/>
            <person name="Haridas S."/>
            <person name="Labutti K."/>
            <person name="Lindquist E."/>
            <person name="Lipzen A."/>
            <person name="Khouja H.-R."/>
            <person name="Murat C."/>
            <person name="Ohm R."/>
            <person name="Olson A."/>
            <person name="Spatafora J."/>
            <person name="Veneault-Fourrey C."/>
            <person name="Henrissat B."/>
            <person name="Grigoriev I."/>
            <person name="Martin F."/>
            <person name="Perotto S."/>
        </authorList>
    </citation>
    <scope>NUCLEOTIDE SEQUENCE [LARGE SCALE GENOMIC DNA]</scope>
    <source>
        <strain evidence="9 10">F</strain>
    </source>
</reference>
<dbReference type="InterPro" id="IPR005103">
    <property type="entry name" value="AA9_LPMO"/>
</dbReference>
<dbReference type="InterPro" id="IPR049892">
    <property type="entry name" value="AA9"/>
</dbReference>
<sequence>MKLKLLLLALSALQAVLADTLFTDLIITDVDQGPGACIRMPQYTTNATAPVTDLTSSDIACGYNGTISVFRVCKVEQGGVLTFKFQQYPDNSRAGVLASSEKGPCSVYMKYVDSAIDDPGAGSGWFKIYEEGYDKNSSQWCTDTLIQDNGLLSVAVPIELAGGYYLVRPELMTLPQGDSTPSFYTGCAQIFLDSGETTLPNDVVSIPGYIQAGDPTLQFDISAPVLPYTVPGPSVYVSNVSPTIQHPSLPFQNVGVLPSNAVLTNGNWFGVELSSYSAAEGCSNVSRSHEVLSDRQVTKRTGNHILLQPIHCLPLYGGSNRNSQLPHLGQQMRNDRVQLQLWELHRPSRPRQKLESHAQLCSVCQYACSVSSTKQSRCIFYNGPCLCYESSGFSFQHRALCFLFLYLNPNTEYCTRHIFYKICFHSQSNLRRECPGGDGHHDLIYHSSLQLGFGAQYSHLLVCFRIYKLISHFRHTNFNHQRNCSKPCIFYFFTIQLDRLVVYIKYTGVKHIYTHFYSYFVSFFAVQHDRRLHLQYY</sequence>
<gene>
    <name evidence="9" type="ORF">L207DRAFT_100935</name>
</gene>
<dbReference type="EMBL" id="KZ613951">
    <property type="protein sequence ID" value="PMD36081.1"/>
    <property type="molecule type" value="Genomic_DNA"/>
</dbReference>
<comment type="cofactor">
    <cofactor evidence="1">
        <name>Cu(2+)</name>
        <dbReference type="ChEBI" id="CHEBI:29036"/>
    </cofactor>
</comment>
<dbReference type="EC" id="1.14.99.56" evidence="6"/>
<dbReference type="Gene3D" id="2.70.50.70">
    <property type="match status" value="1"/>
</dbReference>
<comment type="catalytic activity">
    <reaction evidence="6">
        <text>[(1-&gt;4)-beta-D-glucosyl]n+m + reduced acceptor + O2 = 4-dehydro-beta-D-glucosyl-[(1-&gt;4)-beta-D-glucosyl]n-1 + [(1-&gt;4)-beta-D-glucosyl]m + acceptor + H2O.</text>
        <dbReference type="EC" id="1.14.99.56"/>
    </reaction>
</comment>
<comment type="domain">
    <text evidence="6">Has a modular structure: an endo-beta-1,4-glucanase catalytic module at the N-terminus, a linker rich in serines and threonines, and a C-terminal carbohydrate-binding module (CBM).</text>
</comment>
<evidence type="ECO:0000256" key="5">
    <source>
        <dbReference type="ARBA" id="ARBA00023180"/>
    </source>
</evidence>
<evidence type="ECO:0000313" key="10">
    <source>
        <dbReference type="Proteomes" id="UP000235786"/>
    </source>
</evidence>
<comment type="function">
    <text evidence="6">Lytic polysaccharide monooxygenase (LMPO) that depolymerizes crystalline and amorphous polysaccharides via the oxidation of scissile alpha- or beta-(1-4)-glycosidic bonds, yielding C1 and/or C4 oxidation products. Catalysis by LPMOs requires the reduction of the active-site copper from Cu(II) to Cu(I) by a reducing agent and H(2)O(2) or O(2) as a cosubstrate.</text>
</comment>
<dbReference type="GO" id="GO:0030248">
    <property type="term" value="F:cellulose binding"/>
    <property type="evidence" value="ECO:0007669"/>
    <property type="project" value="UniProtKB-UniRule"/>
</dbReference>
<feature type="signal peptide" evidence="7">
    <location>
        <begin position="1"/>
        <end position="18"/>
    </location>
</feature>
<keyword evidence="6" id="KW-0624">Polysaccharide degradation</keyword>
<evidence type="ECO:0000256" key="6">
    <source>
        <dbReference type="RuleBase" id="RU368122"/>
    </source>
</evidence>
<proteinExistence type="predicted"/>
<protein>
    <recommendedName>
        <fullName evidence="6">AA9 family lytic polysaccharide monooxygenase</fullName>
        <ecNumber evidence="6">1.14.99.56</ecNumber>
    </recommendedName>
    <alternativeName>
        <fullName evidence="6">Endo-beta-1,4-glucanase</fullName>
    </alternativeName>
    <alternativeName>
        <fullName evidence="6">Glycosyl hydrolase 61 family protein</fullName>
    </alternativeName>
</protein>
<dbReference type="CDD" id="cd21175">
    <property type="entry name" value="LPMO_AA9"/>
    <property type="match status" value="1"/>
</dbReference>
<dbReference type="PANTHER" id="PTHR33353">
    <property type="entry name" value="PUTATIVE (AFU_ORTHOLOGUE AFUA_1G12560)-RELATED"/>
    <property type="match status" value="1"/>
</dbReference>
<comment type="subcellular location">
    <subcellularLocation>
        <location evidence="2 6">Secreted</location>
    </subcellularLocation>
</comment>
<keyword evidence="6" id="KW-0119">Carbohydrate metabolism</keyword>
<keyword evidence="6" id="KW-0136">Cellulose degradation</keyword>
<dbReference type="PANTHER" id="PTHR33353:SF32">
    <property type="entry name" value="ENDO-BETA-1,4-GLUCANASE D"/>
    <property type="match status" value="1"/>
</dbReference>
<evidence type="ECO:0000256" key="7">
    <source>
        <dbReference type="SAM" id="SignalP"/>
    </source>
</evidence>
<dbReference type="STRING" id="1149755.A0A2J6RC40"/>
<keyword evidence="9" id="KW-0378">Hydrolase</keyword>
<evidence type="ECO:0000313" key="9">
    <source>
        <dbReference type="EMBL" id="PMD36081.1"/>
    </source>
</evidence>
<organism evidence="9 10">
    <name type="scientific">Hyaloscypha variabilis (strain UAMH 11265 / GT02V1 / F)</name>
    <name type="common">Meliniomyces variabilis</name>
    <dbReference type="NCBI Taxonomy" id="1149755"/>
    <lineage>
        <taxon>Eukaryota</taxon>
        <taxon>Fungi</taxon>
        <taxon>Dikarya</taxon>
        <taxon>Ascomycota</taxon>
        <taxon>Pezizomycotina</taxon>
        <taxon>Leotiomycetes</taxon>
        <taxon>Helotiales</taxon>
        <taxon>Hyaloscyphaceae</taxon>
        <taxon>Hyaloscypha</taxon>
        <taxon>Hyaloscypha variabilis</taxon>
    </lineage>
</organism>
<dbReference type="GO" id="GO:0030245">
    <property type="term" value="P:cellulose catabolic process"/>
    <property type="evidence" value="ECO:0007669"/>
    <property type="project" value="UniProtKB-UniRule"/>
</dbReference>
<feature type="domain" description="Auxiliary Activity family 9 catalytic" evidence="8">
    <location>
        <begin position="22"/>
        <end position="222"/>
    </location>
</feature>
<keyword evidence="7" id="KW-0732">Signal</keyword>